<dbReference type="EMBL" id="MTYJ01000226">
    <property type="protein sequence ID" value="OWA51418.1"/>
    <property type="molecule type" value="Genomic_DNA"/>
</dbReference>
<sequence length="190" mass="21959">MSVRRDNFQKIQEKRIRPFQWIVLTIISTGQMGKRELDDLGQSRNKLDAPPHASQSWKKKRFTGDYFTIKAFGENPVMLECQQDAVPGFDKLELQKPVRDALNNMELKNGWSNCDGNNENVENVLKFRRPWKLAPDIAYLDIWNVEYENFANARLYTNLPLFDNAPADYPAPSQLVLLQNQAVSQQTAKN</sequence>
<accession>A0A9X6NE16</accession>
<proteinExistence type="predicted"/>
<dbReference type="AlphaFoldDB" id="A0A9X6NE16"/>
<gene>
    <name evidence="1" type="ORF">BV898_15901</name>
</gene>
<keyword evidence="2" id="KW-1185">Reference proteome</keyword>
<reference evidence="2" key="1">
    <citation type="submission" date="2017-01" db="EMBL/GenBank/DDBJ databases">
        <title>Comparative genomics of anhydrobiosis in the tardigrade Hypsibius dujardini.</title>
        <authorList>
            <person name="Yoshida Y."/>
            <person name="Koutsovoulos G."/>
            <person name="Laetsch D."/>
            <person name="Stevens L."/>
            <person name="Kumar S."/>
            <person name="Horikawa D."/>
            <person name="Ishino K."/>
            <person name="Komine S."/>
            <person name="Tomita M."/>
            <person name="Blaxter M."/>
            <person name="Arakawa K."/>
        </authorList>
    </citation>
    <scope>NUCLEOTIDE SEQUENCE [LARGE SCALE GENOMIC DNA]</scope>
    <source>
        <strain evidence="2">Z151</strain>
    </source>
</reference>
<dbReference type="Proteomes" id="UP000192578">
    <property type="component" value="Unassembled WGS sequence"/>
</dbReference>
<evidence type="ECO:0000313" key="1">
    <source>
        <dbReference type="EMBL" id="OWA51418.1"/>
    </source>
</evidence>
<organism evidence="1 2">
    <name type="scientific">Hypsibius exemplaris</name>
    <name type="common">Freshwater tardigrade</name>
    <dbReference type="NCBI Taxonomy" id="2072580"/>
    <lineage>
        <taxon>Eukaryota</taxon>
        <taxon>Metazoa</taxon>
        <taxon>Ecdysozoa</taxon>
        <taxon>Tardigrada</taxon>
        <taxon>Eutardigrada</taxon>
        <taxon>Parachela</taxon>
        <taxon>Hypsibioidea</taxon>
        <taxon>Hypsibiidae</taxon>
        <taxon>Hypsibius</taxon>
    </lineage>
</organism>
<name>A0A9X6NE16_HYPEX</name>
<protein>
    <submittedName>
        <fullName evidence="1">Uncharacterized protein</fullName>
    </submittedName>
</protein>
<comment type="caution">
    <text evidence="1">The sequence shown here is derived from an EMBL/GenBank/DDBJ whole genome shotgun (WGS) entry which is preliminary data.</text>
</comment>
<evidence type="ECO:0000313" key="2">
    <source>
        <dbReference type="Proteomes" id="UP000192578"/>
    </source>
</evidence>